<dbReference type="AlphaFoldDB" id="A0A833VH05"/>
<feature type="domain" description="DUF3741" evidence="3">
    <location>
        <begin position="144"/>
        <end position="160"/>
    </location>
</feature>
<evidence type="ECO:0008006" key="6">
    <source>
        <dbReference type="Google" id="ProtNLM"/>
    </source>
</evidence>
<keyword evidence="5" id="KW-1185">Reference proteome</keyword>
<feature type="region of interest" description="Disordered" evidence="1">
    <location>
        <begin position="51"/>
        <end position="88"/>
    </location>
</feature>
<name>A0A833VH05_9POAL</name>
<sequence length="662" mass="73794">MGKERQRTWSRSISTRDRDITASGCMGGMLHYFDFHHLLFNGCHASGRMASNSVSHSDLTNPETSTKGLEAPRNSLEGGEDLGQAKASSSSLVEDGYFEMPVGVQLAPAFDILPSKIMKHRRQLSVSEDDIEERCISQTPETPRTPSLVARLMGIDGLPDPAPSPPATARQKQLTEFTKNQLKKREPRSSKLQERKKEPRQPLRSINSNARFSDVGTRSLPDTPRASSDRSWDVDARLSLQIHRENPNSNSNSCHSNAPVGEYSLPPSPTHYTMKPRRKYQDENRSPRSREYAKEIVKQMKESITNRRENGCEDGNSKPKRSIARGVQKNDRGSLLKPAPAKANVLPPTQPVSAPPSKITELPIKAKLLDHIPNLQALAKPVRVKPSRSPPPPPVPAGGTGKCNKGTNERFTARFKKPTPPASGSLATGTRDKNCWFVIEKSELMPKLIRSPQLKKDETTSSLQPRIPKSCRTQPDQDLEYKYIRSILYRGGFMGPSLVAKRYSPSLPVDPIVFHQLEVELPVDDSKYHSSTMRYRWNRKLLFHLVEELLSDLLNCTGRSIRPGYHDEYTASKNSYDLGSGVQLLGRLWRQIEMIPSANCQYLGDIDALVAIDMPVNNIRELTHHPAVVDQASDLAAEVEREILDELIGETAASLSLSSLCL</sequence>
<dbReference type="Proteomes" id="UP000623129">
    <property type="component" value="Unassembled WGS sequence"/>
</dbReference>
<protein>
    <recommendedName>
        <fullName evidence="6">DUF4378 domain-containing protein</fullName>
    </recommendedName>
</protein>
<dbReference type="InterPro" id="IPR032795">
    <property type="entry name" value="DUF3741-assoc"/>
</dbReference>
<feature type="compositionally biased region" description="Polar residues" evidence="1">
    <location>
        <begin position="170"/>
        <end position="180"/>
    </location>
</feature>
<feature type="compositionally biased region" description="Polar residues" evidence="1">
    <location>
        <begin position="136"/>
        <end position="145"/>
    </location>
</feature>
<dbReference type="InterPro" id="IPR025486">
    <property type="entry name" value="DUF4378"/>
</dbReference>
<feature type="compositionally biased region" description="Basic and acidic residues" evidence="1">
    <location>
        <begin position="183"/>
        <end position="201"/>
    </location>
</feature>
<evidence type="ECO:0000256" key="1">
    <source>
        <dbReference type="SAM" id="MobiDB-lite"/>
    </source>
</evidence>
<evidence type="ECO:0000313" key="4">
    <source>
        <dbReference type="EMBL" id="KAF3323879.1"/>
    </source>
</evidence>
<dbReference type="PANTHER" id="PTHR37751:SF1">
    <property type="entry name" value="LOW PROTEIN: M-PHASE INDUCER PHOSPHATASE-LIKE PROTEIN"/>
    <property type="match status" value="1"/>
</dbReference>
<feature type="compositionally biased region" description="Low complexity" evidence="1">
    <location>
        <begin position="247"/>
        <end position="257"/>
    </location>
</feature>
<dbReference type="Pfam" id="PF14383">
    <property type="entry name" value="VARLMGL"/>
    <property type="match status" value="1"/>
</dbReference>
<reference evidence="4" key="1">
    <citation type="submission" date="2020-01" db="EMBL/GenBank/DDBJ databases">
        <title>Genome sequence of Kobresia littledalei, the first chromosome-level genome in the family Cyperaceae.</title>
        <authorList>
            <person name="Qu G."/>
        </authorList>
    </citation>
    <scope>NUCLEOTIDE SEQUENCE</scope>
    <source>
        <strain evidence="4">C.B.Clarke</strain>
        <tissue evidence="4">Leaf</tissue>
    </source>
</reference>
<gene>
    <name evidence="4" type="ORF">FCM35_KLT11346</name>
</gene>
<organism evidence="4 5">
    <name type="scientific">Carex littledalei</name>
    <dbReference type="NCBI Taxonomy" id="544730"/>
    <lineage>
        <taxon>Eukaryota</taxon>
        <taxon>Viridiplantae</taxon>
        <taxon>Streptophyta</taxon>
        <taxon>Embryophyta</taxon>
        <taxon>Tracheophyta</taxon>
        <taxon>Spermatophyta</taxon>
        <taxon>Magnoliopsida</taxon>
        <taxon>Liliopsida</taxon>
        <taxon>Poales</taxon>
        <taxon>Cyperaceae</taxon>
        <taxon>Cyperoideae</taxon>
        <taxon>Cariceae</taxon>
        <taxon>Carex</taxon>
        <taxon>Carex subgen. Euthyceras</taxon>
    </lineage>
</organism>
<proteinExistence type="predicted"/>
<feature type="region of interest" description="Disordered" evidence="1">
    <location>
        <begin position="126"/>
        <end position="357"/>
    </location>
</feature>
<evidence type="ECO:0000259" key="2">
    <source>
        <dbReference type="Pfam" id="PF14309"/>
    </source>
</evidence>
<evidence type="ECO:0000313" key="5">
    <source>
        <dbReference type="Proteomes" id="UP000623129"/>
    </source>
</evidence>
<feature type="compositionally biased region" description="Polar residues" evidence="1">
    <location>
        <begin position="51"/>
        <end position="67"/>
    </location>
</feature>
<dbReference type="EMBL" id="SWLB01000022">
    <property type="protein sequence ID" value="KAF3323879.1"/>
    <property type="molecule type" value="Genomic_DNA"/>
</dbReference>
<dbReference type="PANTHER" id="PTHR37751">
    <property type="entry name" value="LOW PROTEIN: M-PHASE INDUCER PHOSPHATASE-LIKE PROTEIN"/>
    <property type="match status" value="1"/>
</dbReference>
<evidence type="ECO:0000259" key="3">
    <source>
        <dbReference type="Pfam" id="PF14383"/>
    </source>
</evidence>
<dbReference type="OrthoDB" id="1939700at2759"/>
<dbReference type="Pfam" id="PF14309">
    <property type="entry name" value="DUF4378"/>
    <property type="match status" value="1"/>
</dbReference>
<comment type="caution">
    <text evidence="4">The sequence shown here is derived from an EMBL/GenBank/DDBJ whole genome shotgun (WGS) entry which is preliminary data.</text>
</comment>
<feature type="compositionally biased region" description="Basic and acidic residues" evidence="1">
    <location>
        <begin position="227"/>
        <end position="246"/>
    </location>
</feature>
<feature type="compositionally biased region" description="Basic and acidic residues" evidence="1">
    <location>
        <begin position="279"/>
        <end position="317"/>
    </location>
</feature>
<feature type="region of interest" description="Disordered" evidence="1">
    <location>
        <begin position="380"/>
        <end position="407"/>
    </location>
</feature>
<feature type="domain" description="DUF4378" evidence="2">
    <location>
        <begin position="480"/>
        <end position="650"/>
    </location>
</feature>
<accession>A0A833VH05</accession>